<reference evidence="1" key="1">
    <citation type="journal article" date="2022" name="Plant J.">
        <title>Strategies of tolerance reflected in two North American maple genomes.</title>
        <authorList>
            <person name="McEvoy S.L."/>
            <person name="Sezen U.U."/>
            <person name="Trouern-Trend A."/>
            <person name="McMahon S.M."/>
            <person name="Schaberg P.G."/>
            <person name="Yang J."/>
            <person name="Wegrzyn J.L."/>
            <person name="Swenson N.G."/>
        </authorList>
    </citation>
    <scope>NUCLEOTIDE SEQUENCE</scope>
    <source>
        <strain evidence="1">91603</strain>
    </source>
</reference>
<proteinExistence type="predicted"/>
<dbReference type="Proteomes" id="UP001064489">
    <property type="component" value="Chromosome 7"/>
</dbReference>
<organism evidence="1 2">
    <name type="scientific">Acer negundo</name>
    <name type="common">Box elder</name>
    <dbReference type="NCBI Taxonomy" id="4023"/>
    <lineage>
        <taxon>Eukaryota</taxon>
        <taxon>Viridiplantae</taxon>
        <taxon>Streptophyta</taxon>
        <taxon>Embryophyta</taxon>
        <taxon>Tracheophyta</taxon>
        <taxon>Spermatophyta</taxon>
        <taxon>Magnoliopsida</taxon>
        <taxon>eudicotyledons</taxon>
        <taxon>Gunneridae</taxon>
        <taxon>Pentapetalae</taxon>
        <taxon>rosids</taxon>
        <taxon>malvids</taxon>
        <taxon>Sapindales</taxon>
        <taxon>Sapindaceae</taxon>
        <taxon>Hippocastanoideae</taxon>
        <taxon>Acereae</taxon>
        <taxon>Acer</taxon>
    </lineage>
</organism>
<dbReference type="EMBL" id="JAJSOW010000104">
    <property type="protein sequence ID" value="KAI9170387.1"/>
    <property type="molecule type" value="Genomic_DNA"/>
</dbReference>
<evidence type="ECO:0000313" key="1">
    <source>
        <dbReference type="EMBL" id="KAI9170387.1"/>
    </source>
</evidence>
<sequence>MQEAGACLQTFLDIMGGRVSPTTLFVLAIEIRAIADPCQRVAMAQNDWLRDQLSKLKSKVARREPRKTYMLSDIDSSYLVGCLHPTSNRSGCESLSAVANDPREWNSPFVEPLNAAINSHRKGNPFSIYFFLSGRIEAIKPSQSSRLRSGQGGIRISK</sequence>
<keyword evidence="2" id="KW-1185">Reference proteome</keyword>
<protein>
    <submittedName>
        <fullName evidence="1">Uncharacterized protein</fullName>
    </submittedName>
</protein>
<accession>A0AAD5NP43</accession>
<comment type="caution">
    <text evidence="1">The sequence shown here is derived from an EMBL/GenBank/DDBJ whole genome shotgun (WGS) entry which is preliminary data.</text>
</comment>
<dbReference type="AlphaFoldDB" id="A0AAD5NP43"/>
<gene>
    <name evidence="1" type="ORF">LWI28_027114</name>
</gene>
<name>A0AAD5NP43_ACENE</name>
<reference evidence="1" key="2">
    <citation type="submission" date="2023-02" db="EMBL/GenBank/DDBJ databases">
        <authorList>
            <person name="Swenson N.G."/>
            <person name="Wegrzyn J.L."/>
            <person name="Mcevoy S.L."/>
        </authorList>
    </citation>
    <scope>NUCLEOTIDE SEQUENCE</scope>
    <source>
        <strain evidence="1">91603</strain>
        <tissue evidence="1">Leaf</tissue>
    </source>
</reference>
<evidence type="ECO:0000313" key="2">
    <source>
        <dbReference type="Proteomes" id="UP001064489"/>
    </source>
</evidence>